<dbReference type="EMBL" id="CP001674">
    <property type="protein sequence ID" value="ACT50665.1"/>
    <property type="molecule type" value="Genomic_DNA"/>
</dbReference>
<dbReference type="SFLD" id="SFLDS00005">
    <property type="entry name" value="Isoprenoid_Synthase_Type_I"/>
    <property type="match status" value="1"/>
</dbReference>
<dbReference type="InterPro" id="IPR019845">
    <property type="entry name" value="Squalene/phytoene_synthase_CS"/>
</dbReference>
<dbReference type="PROSITE" id="PS01045">
    <property type="entry name" value="SQUALEN_PHYTOEN_SYN_2"/>
    <property type="match status" value="1"/>
</dbReference>
<dbReference type="HOGENOM" id="CLU_037269_1_1_4"/>
<reference evidence="3" key="1">
    <citation type="submission" date="2009-07" db="EMBL/GenBank/DDBJ databases">
        <title>Complete sequence of chromosome of Methylovorus sp. SIP3-4.</title>
        <authorList>
            <person name="Lucas S."/>
            <person name="Copeland A."/>
            <person name="Lapidus A."/>
            <person name="Glavina del Rio T."/>
            <person name="Tice H."/>
            <person name="Bruce D."/>
            <person name="Goodwin L."/>
            <person name="Pitluck S."/>
            <person name="Clum A."/>
            <person name="Larimer F."/>
            <person name="Land M."/>
            <person name="Hauser L."/>
            <person name="Kyrpides N."/>
            <person name="Mikhailova N."/>
            <person name="Kayluzhnaya M."/>
            <person name="Chistoserdova L."/>
        </authorList>
    </citation>
    <scope>NUCLEOTIDE SEQUENCE [LARGE SCALE GENOMIC DNA]</scope>
    <source>
        <strain evidence="3">SIP3-4</strain>
    </source>
</reference>
<dbReference type="EC" id="2.5.1.32" evidence="2"/>
<dbReference type="InterPro" id="IPR017828">
    <property type="entry name" value="SQ_synth_HpnD-like"/>
</dbReference>
<dbReference type="Proteomes" id="UP000002743">
    <property type="component" value="Chromosome"/>
</dbReference>
<dbReference type="SFLD" id="SFLDG01018">
    <property type="entry name" value="Squalene/Phytoene_Synthase_Lik"/>
    <property type="match status" value="1"/>
</dbReference>
<dbReference type="GO" id="GO:0016117">
    <property type="term" value="P:carotenoid biosynthetic process"/>
    <property type="evidence" value="ECO:0007669"/>
    <property type="project" value="InterPro"/>
</dbReference>
<sequence>MSPQEYCENKAAASGSSFYASFRFLPKPQRDAITALYAFCREVDDIADECTDIGIARTKLAWWREEIHGLYAGNPQHPVSKALQGPISTYRLQEQHFIEIIAGMEMDCEQNRYANFAALELYCYRVASVVGLLSAAIFGYRNPATEQYALDLGMAFQLTNIIRDVGEDARRDRIYLPQDELAQFGVTEIDILHGHETPKVRELLDFQIARAERYYDKALGELPQEDRKTQRTGLMMSAIYRTLLREIKADGAEKVLNSRTSLGGLRKMWLAFSTWLRN</sequence>
<dbReference type="PROSITE" id="PS01044">
    <property type="entry name" value="SQUALEN_PHYTOEN_SYN_1"/>
    <property type="match status" value="1"/>
</dbReference>
<dbReference type="eggNOG" id="COG1562">
    <property type="taxonomic scope" value="Bacteria"/>
</dbReference>
<keyword evidence="3" id="KW-1185">Reference proteome</keyword>
<dbReference type="Pfam" id="PF00494">
    <property type="entry name" value="SQS_PSY"/>
    <property type="match status" value="1"/>
</dbReference>
<dbReference type="GO" id="GO:0004311">
    <property type="term" value="F:geranylgeranyl diphosphate synthase activity"/>
    <property type="evidence" value="ECO:0007669"/>
    <property type="project" value="InterPro"/>
</dbReference>
<protein>
    <submittedName>
        <fullName evidence="2">Squalene synthase HpnD</fullName>
        <ecNumber evidence="2">2.5.1.32</ecNumber>
    </submittedName>
</protein>
<dbReference type="PANTHER" id="PTHR31480">
    <property type="entry name" value="BIFUNCTIONAL LYCOPENE CYCLASE/PHYTOENE SYNTHASE"/>
    <property type="match status" value="1"/>
</dbReference>
<dbReference type="CDD" id="cd00683">
    <property type="entry name" value="Trans_IPPS_HH"/>
    <property type="match status" value="1"/>
</dbReference>
<dbReference type="SUPFAM" id="SSF48576">
    <property type="entry name" value="Terpenoid synthases"/>
    <property type="match status" value="1"/>
</dbReference>
<dbReference type="InterPro" id="IPR008949">
    <property type="entry name" value="Isoprenoid_synthase_dom_sf"/>
</dbReference>
<dbReference type="RefSeq" id="WP_015830117.1">
    <property type="nucleotide sequence ID" value="NC_012969.1"/>
</dbReference>
<dbReference type="InterPro" id="IPR033904">
    <property type="entry name" value="Trans_IPPS_HH"/>
</dbReference>
<evidence type="ECO:0000313" key="3">
    <source>
        <dbReference type="Proteomes" id="UP000002743"/>
    </source>
</evidence>
<organism evidence="2 3">
    <name type="scientific">Methylovorus glucosotrophus (strain SIP3-4)</name>
    <dbReference type="NCBI Taxonomy" id="582744"/>
    <lineage>
        <taxon>Bacteria</taxon>
        <taxon>Pseudomonadati</taxon>
        <taxon>Pseudomonadota</taxon>
        <taxon>Betaproteobacteria</taxon>
        <taxon>Nitrosomonadales</taxon>
        <taxon>Methylophilaceae</taxon>
        <taxon>Methylovorus</taxon>
    </lineage>
</organism>
<evidence type="ECO:0000313" key="2">
    <source>
        <dbReference type="EMBL" id="ACT50665.1"/>
    </source>
</evidence>
<dbReference type="OrthoDB" id="9807580at2"/>
<dbReference type="NCBIfam" id="TIGR03465">
    <property type="entry name" value="HpnD"/>
    <property type="match status" value="1"/>
</dbReference>
<keyword evidence="1 2" id="KW-0808">Transferase</keyword>
<dbReference type="InterPro" id="IPR044843">
    <property type="entry name" value="Trans_IPPS_bact-type"/>
</dbReference>
<dbReference type="GO" id="GO:0051996">
    <property type="term" value="F:squalene synthase [NAD(P)H] activity"/>
    <property type="evidence" value="ECO:0007669"/>
    <property type="project" value="InterPro"/>
</dbReference>
<evidence type="ECO:0000256" key="1">
    <source>
        <dbReference type="ARBA" id="ARBA00022679"/>
    </source>
</evidence>
<gene>
    <name evidence="2" type="ordered locus">Msip34_1420</name>
</gene>
<name>C6XDP0_METGS</name>
<dbReference type="STRING" id="582744.Msip34_1420"/>
<proteinExistence type="predicted"/>
<dbReference type="InterPro" id="IPR002060">
    <property type="entry name" value="Squ/phyt_synthse"/>
</dbReference>
<dbReference type="AlphaFoldDB" id="C6XDP0"/>
<dbReference type="KEGG" id="mei:Msip34_1420"/>
<reference evidence="2 3" key="2">
    <citation type="journal article" date="2011" name="J. Bacteriol.">
        <title>Genomes of three methylotrophs from a single niche uncover genetic and metabolic divergence of Methylophilaceae.</title>
        <authorList>
            <person name="Lapidus A."/>
            <person name="Clum A."/>
            <person name="Labutti K."/>
            <person name="Kaluzhnaya M.G."/>
            <person name="Lim S."/>
            <person name="Beck D.A."/>
            <person name="Glavina Del Rio T."/>
            <person name="Nolan M."/>
            <person name="Mavromatis K."/>
            <person name="Huntemann M."/>
            <person name="Lucas S."/>
            <person name="Lidstrom M.E."/>
            <person name="Ivanova N."/>
            <person name="Chistoserdova L."/>
        </authorList>
    </citation>
    <scope>NUCLEOTIDE SEQUENCE [LARGE SCALE GENOMIC DNA]</scope>
    <source>
        <strain evidence="2 3">SIP3-4</strain>
    </source>
</reference>
<accession>C6XDP0</accession>
<dbReference type="Gene3D" id="1.10.600.10">
    <property type="entry name" value="Farnesyl Diphosphate Synthase"/>
    <property type="match status" value="1"/>
</dbReference>
<dbReference type="SFLD" id="SFLDG01212">
    <property type="entry name" value="Phytoene_synthase_like"/>
    <property type="match status" value="1"/>
</dbReference>